<sequence length="123" mass="13174">MSRAALLCWVAGPDAAATVPVTFWADCAEAMEALAELTPCSSDCQGRHTVVIADVDGRIRCRSFGPLSDDPLTTHRRALVAEARSRLARARAAEAAQRPGDEPDRHPATDGSDCVETQRGEEN</sequence>
<evidence type="ECO:0008006" key="4">
    <source>
        <dbReference type="Google" id="ProtNLM"/>
    </source>
</evidence>
<keyword evidence="3" id="KW-1185">Reference proteome</keyword>
<dbReference type="EMBL" id="JAPQYE010000010">
    <property type="protein sequence ID" value="MCZ0730474.1"/>
    <property type="molecule type" value="Genomic_DNA"/>
</dbReference>
<proteinExistence type="predicted"/>
<feature type="region of interest" description="Disordered" evidence="1">
    <location>
        <begin position="89"/>
        <end position="123"/>
    </location>
</feature>
<comment type="caution">
    <text evidence="2">The sequence shown here is derived from an EMBL/GenBank/DDBJ whole genome shotgun (WGS) entry which is preliminary data.</text>
</comment>
<evidence type="ECO:0000313" key="2">
    <source>
        <dbReference type="EMBL" id="MCZ0730474.1"/>
    </source>
</evidence>
<protein>
    <recommendedName>
        <fullName evidence="4">4Fe-4S Wbl-type domain-containing protein</fullName>
    </recommendedName>
</protein>
<feature type="compositionally biased region" description="Basic and acidic residues" evidence="1">
    <location>
        <begin position="99"/>
        <end position="108"/>
    </location>
</feature>
<gene>
    <name evidence="2" type="ORF">OY187_20705</name>
</gene>
<accession>A0ABT4HK49</accession>
<reference evidence="2" key="1">
    <citation type="submission" date="2022-12" db="EMBL/GenBank/DDBJ databases">
        <title>Whole genome sequence of Mycolicibacterium iranicum strain SBH312.</title>
        <authorList>
            <person name="Jani J."/>
            <person name="Arifin Mustapha Z."/>
            <person name="Ahmed K."/>
            <person name="Kai Ling C."/>
        </authorList>
    </citation>
    <scope>NUCLEOTIDE SEQUENCE</scope>
    <source>
        <strain evidence="2">SBH312</strain>
    </source>
</reference>
<dbReference type="Proteomes" id="UP001084650">
    <property type="component" value="Unassembled WGS sequence"/>
</dbReference>
<name>A0ABT4HK49_MYCIR</name>
<dbReference type="RefSeq" id="WP_268787040.1">
    <property type="nucleotide sequence ID" value="NZ_JAPQYE010000010.1"/>
</dbReference>
<organism evidence="2 3">
    <name type="scientific">Mycolicibacterium iranicum</name>
    <name type="common">Mycobacterium iranicum</name>
    <dbReference type="NCBI Taxonomy" id="912594"/>
    <lineage>
        <taxon>Bacteria</taxon>
        <taxon>Bacillati</taxon>
        <taxon>Actinomycetota</taxon>
        <taxon>Actinomycetes</taxon>
        <taxon>Mycobacteriales</taxon>
        <taxon>Mycobacteriaceae</taxon>
        <taxon>Mycolicibacterium</taxon>
    </lineage>
</organism>
<evidence type="ECO:0000313" key="3">
    <source>
        <dbReference type="Proteomes" id="UP001084650"/>
    </source>
</evidence>
<evidence type="ECO:0000256" key="1">
    <source>
        <dbReference type="SAM" id="MobiDB-lite"/>
    </source>
</evidence>